<keyword evidence="2" id="KW-1185">Reference proteome</keyword>
<evidence type="ECO:0000313" key="1">
    <source>
        <dbReference type="EMBL" id="MCI38723.1"/>
    </source>
</evidence>
<feature type="non-terminal residue" evidence="1">
    <location>
        <position position="61"/>
    </location>
</feature>
<organism evidence="1 2">
    <name type="scientific">Trifolium medium</name>
    <dbReference type="NCBI Taxonomy" id="97028"/>
    <lineage>
        <taxon>Eukaryota</taxon>
        <taxon>Viridiplantae</taxon>
        <taxon>Streptophyta</taxon>
        <taxon>Embryophyta</taxon>
        <taxon>Tracheophyta</taxon>
        <taxon>Spermatophyta</taxon>
        <taxon>Magnoliopsida</taxon>
        <taxon>eudicotyledons</taxon>
        <taxon>Gunneridae</taxon>
        <taxon>Pentapetalae</taxon>
        <taxon>rosids</taxon>
        <taxon>fabids</taxon>
        <taxon>Fabales</taxon>
        <taxon>Fabaceae</taxon>
        <taxon>Papilionoideae</taxon>
        <taxon>50 kb inversion clade</taxon>
        <taxon>NPAAA clade</taxon>
        <taxon>Hologalegina</taxon>
        <taxon>IRL clade</taxon>
        <taxon>Trifolieae</taxon>
        <taxon>Trifolium</taxon>
    </lineage>
</organism>
<dbReference type="AlphaFoldDB" id="A0A392RQ34"/>
<evidence type="ECO:0000313" key="2">
    <source>
        <dbReference type="Proteomes" id="UP000265520"/>
    </source>
</evidence>
<reference evidence="1 2" key="1">
    <citation type="journal article" date="2018" name="Front. Plant Sci.">
        <title>Red Clover (Trifolium pratense) and Zigzag Clover (T. medium) - A Picture of Genomic Similarities and Differences.</title>
        <authorList>
            <person name="Dluhosova J."/>
            <person name="Istvanek J."/>
            <person name="Nedelnik J."/>
            <person name="Repkova J."/>
        </authorList>
    </citation>
    <scope>NUCLEOTIDE SEQUENCE [LARGE SCALE GENOMIC DNA]</scope>
    <source>
        <strain evidence="2">cv. 10/8</strain>
        <tissue evidence="1">Leaf</tissue>
    </source>
</reference>
<dbReference type="EMBL" id="LXQA010259034">
    <property type="protein sequence ID" value="MCI38723.1"/>
    <property type="molecule type" value="Genomic_DNA"/>
</dbReference>
<name>A0A392RQ34_9FABA</name>
<sequence>MNENKCFGEKKQGLMPRILSKLLTLCVKQNPQQLAARILSVSTDETCASDWSQMQPDQAEV</sequence>
<dbReference type="Proteomes" id="UP000265520">
    <property type="component" value="Unassembled WGS sequence"/>
</dbReference>
<proteinExistence type="predicted"/>
<comment type="caution">
    <text evidence="1">The sequence shown here is derived from an EMBL/GenBank/DDBJ whole genome shotgun (WGS) entry which is preliminary data.</text>
</comment>
<accession>A0A392RQ34</accession>
<protein>
    <submittedName>
        <fullName evidence="1">CC-NBS-LRR resistance protein</fullName>
    </submittedName>
</protein>